<dbReference type="Gene3D" id="3.30.530.20">
    <property type="match status" value="1"/>
</dbReference>
<gene>
    <name evidence="1" type="ORF">PPNSA23_47200</name>
</gene>
<comment type="caution">
    <text evidence="1">The sequence shown here is derived from an EMBL/GenBank/DDBJ whole genome shotgun (WGS) entry which is preliminary data.</text>
</comment>
<name>A0ABQ0H791_9HYPH</name>
<dbReference type="SUPFAM" id="SSF55961">
    <property type="entry name" value="Bet v1-like"/>
    <property type="match status" value="1"/>
</dbReference>
<protein>
    <recommendedName>
        <fullName evidence="3">DUF1857 domain-containing protein</fullName>
    </recommendedName>
</protein>
<proteinExistence type="predicted"/>
<keyword evidence="2" id="KW-1185">Reference proteome</keyword>
<sequence length="161" mass="18055">MIYSTATVLVNPPGEIKLSRAQAWAGLVMKAQDARLFLPEGLCTRCEATEESETHFVREATIGGQDLREIITLEPNRKVTFFQATGPREGAIVNEIFEDADGTLMLRFYCYLGLRDKEPDGPEEQAEQMQFDSERGYMAALLSTLKRTRELLAEGRLHSPA</sequence>
<dbReference type="InterPro" id="IPR015075">
    <property type="entry name" value="AtaL"/>
</dbReference>
<evidence type="ECO:0000313" key="2">
    <source>
        <dbReference type="Proteomes" id="UP001628091"/>
    </source>
</evidence>
<evidence type="ECO:0008006" key="3">
    <source>
        <dbReference type="Google" id="ProtNLM"/>
    </source>
</evidence>
<dbReference type="InterPro" id="IPR023393">
    <property type="entry name" value="START-like_dom_sf"/>
</dbReference>
<dbReference type="RefSeq" id="WP_407867119.1">
    <property type="nucleotide sequence ID" value="NZ_BAAFZP010000002.1"/>
</dbReference>
<accession>A0ABQ0H791</accession>
<organism evidence="1 2">
    <name type="scientific">Phyllobacterium phragmitis</name>
    <dbReference type="NCBI Taxonomy" id="2670329"/>
    <lineage>
        <taxon>Bacteria</taxon>
        <taxon>Pseudomonadati</taxon>
        <taxon>Pseudomonadota</taxon>
        <taxon>Alphaproteobacteria</taxon>
        <taxon>Hyphomicrobiales</taxon>
        <taxon>Phyllobacteriaceae</taxon>
        <taxon>Phyllobacterium</taxon>
    </lineage>
</organism>
<dbReference type="Proteomes" id="UP001628091">
    <property type="component" value="Unassembled WGS sequence"/>
</dbReference>
<dbReference type="EMBL" id="BAAFZP010000002">
    <property type="protein sequence ID" value="GAB1584777.1"/>
    <property type="molecule type" value="Genomic_DNA"/>
</dbReference>
<reference evidence="1 2" key="1">
    <citation type="submission" date="2024-10" db="EMBL/GenBank/DDBJ databases">
        <title>Isolation, draft genome sequencing and identification of Phyllobacterium sp. NSA23, isolated from leaf soil.</title>
        <authorList>
            <person name="Akita H."/>
        </authorList>
    </citation>
    <scope>NUCLEOTIDE SEQUENCE [LARGE SCALE GENOMIC DNA]</scope>
    <source>
        <strain evidence="1 2">NSA23</strain>
    </source>
</reference>
<dbReference type="Pfam" id="PF08982">
    <property type="entry name" value="AtaL"/>
    <property type="match status" value="1"/>
</dbReference>
<evidence type="ECO:0000313" key="1">
    <source>
        <dbReference type="EMBL" id="GAB1584777.1"/>
    </source>
</evidence>